<comment type="caution">
    <text evidence="2">The sequence shown here is derived from an EMBL/GenBank/DDBJ whole genome shotgun (WGS) entry which is preliminary data.</text>
</comment>
<feature type="transmembrane region" description="Helical" evidence="1">
    <location>
        <begin position="12"/>
        <end position="37"/>
    </location>
</feature>
<dbReference type="RefSeq" id="WP_167702973.1">
    <property type="nucleotide sequence ID" value="NZ_CP118168.1"/>
</dbReference>
<evidence type="ECO:0000256" key="1">
    <source>
        <dbReference type="SAM" id="Phobius"/>
    </source>
</evidence>
<evidence type="ECO:0008006" key="4">
    <source>
        <dbReference type="Google" id="ProtNLM"/>
    </source>
</evidence>
<reference evidence="2" key="1">
    <citation type="submission" date="2020-03" db="EMBL/GenBank/DDBJ databases">
        <title>Spirochaetal bacteria isolated from arthropods constitute a novel genus Entomospira genus novum within the order Spirochaetales.</title>
        <authorList>
            <person name="Grana-Miraglia L."/>
            <person name="Sikutova S."/>
            <person name="Fingerle V."/>
            <person name="Sing A."/>
            <person name="Castillo-Ramirez S."/>
            <person name="Margos G."/>
            <person name="Rudolf I."/>
        </authorList>
    </citation>
    <scope>NUCLEOTIDE SEQUENCE</scope>
    <source>
        <strain evidence="2">BR208</strain>
    </source>
</reference>
<dbReference type="AlphaFoldDB" id="A0A968KSJ9"/>
<organism evidence="2 3">
    <name type="scientific">Entomospira nematocerorum</name>
    <dbReference type="NCBI Taxonomy" id="2719987"/>
    <lineage>
        <taxon>Bacteria</taxon>
        <taxon>Pseudomonadati</taxon>
        <taxon>Spirochaetota</taxon>
        <taxon>Spirochaetia</taxon>
        <taxon>Spirochaetales</taxon>
        <taxon>Spirochaetaceae</taxon>
        <taxon>Entomospira</taxon>
    </lineage>
</organism>
<dbReference type="EMBL" id="JAATLK010000001">
    <property type="protein sequence ID" value="NIZ46516.1"/>
    <property type="molecule type" value="Genomic_DNA"/>
</dbReference>
<accession>A0A968KSJ9</accession>
<evidence type="ECO:0000313" key="2">
    <source>
        <dbReference type="EMBL" id="NIZ46516.1"/>
    </source>
</evidence>
<proteinExistence type="predicted"/>
<dbReference type="Proteomes" id="UP000752013">
    <property type="component" value="Unassembled WGS sequence"/>
</dbReference>
<protein>
    <recommendedName>
        <fullName evidence="4">Oxaloacetate decarboxylase gamma chain</fullName>
    </recommendedName>
</protein>
<name>A0A968KSJ9_9SPIO</name>
<keyword evidence="1" id="KW-1133">Transmembrane helix</keyword>
<keyword evidence="1" id="KW-0472">Membrane</keyword>
<gene>
    <name evidence="2" type="ORF">HCT46_01045</name>
</gene>
<evidence type="ECO:0000313" key="3">
    <source>
        <dbReference type="Proteomes" id="UP000752013"/>
    </source>
</evidence>
<keyword evidence="3" id="KW-1185">Reference proteome</keyword>
<sequence length="82" mass="9199">MNIEYLSLLSYGALMTMIGFSVVFLFLLLLIMMITIVSKLLETPIFLINQTKTSENSDNTQRKHAIAIAVAMHYKNKGSSKS</sequence>
<keyword evidence="1" id="KW-0812">Transmembrane</keyword>